<comment type="subcellular location">
    <subcellularLocation>
        <location evidence="9">Cytoplasm</location>
    </subcellularLocation>
</comment>
<dbReference type="PIRSF" id="PIRSF006755">
    <property type="entry name" value="DTB_synth"/>
    <property type="match status" value="1"/>
</dbReference>
<evidence type="ECO:0000256" key="8">
    <source>
        <dbReference type="ARBA" id="ARBA00047386"/>
    </source>
</evidence>
<proteinExistence type="inferred from homology"/>
<name>A0A8J6P3P3_9GAMM</name>
<keyword evidence="5 9" id="KW-0093">Biotin biosynthesis</keyword>
<evidence type="ECO:0000256" key="7">
    <source>
        <dbReference type="ARBA" id="ARBA00022842"/>
    </source>
</evidence>
<comment type="subunit">
    <text evidence="9">Homodimer.</text>
</comment>
<dbReference type="GO" id="GO:0009102">
    <property type="term" value="P:biotin biosynthetic process"/>
    <property type="evidence" value="ECO:0007669"/>
    <property type="project" value="UniProtKB-UniRule"/>
</dbReference>
<dbReference type="GO" id="GO:0005829">
    <property type="term" value="C:cytosol"/>
    <property type="evidence" value="ECO:0007669"/>
    <property type="project" value="TreeGrafter"/>
</dbReference>
<feature type="binding site" evidence="9">
    <location>
        <position position="120"/>
    </location>
    <ligand>
        <name>Mg(2+)</name>
        <dbReference type="ChEBI" id="CHEBI:18420"/>
    </ligand>
</feature>
<organism evidence="10 11">
    <name type="scientific">Candidatus Thiopontia autotrophica</name>
    <dbReference type="NCBI Taxonomy" id="2841688"/>
    <lineage>
        <taxon>Bacteria</taxon>
        <taxon>Pseudomonadati</taxon>
        <taxon>Pseudomonadota</taxon>
        <taxon>Gammaproteobacteria</taxon>
        <taxon>Candidatus Thiopontia</taxon>
    </lineage>
</organism>
<feature type="binding site" evidence="9">
    <location>
        <position position="57"/>
    </location>
    <ligand>
        <name>Mg(2+)</name>
        <dbReference type="ChEBI" id="CHEBI:18420"/>
    </ligand>
</feature>
<dbReference type="InterPro" id="IPR027417">
    <property type="entry name" value="P-loop_NTPase"/>
</dbReference>
<comment type="similarity">
    <text evidence="9">Belongs to the dethiobiotin synthetase family.</text>
</comment>
<evidence type="ECO:0000256" key="1">
    <source>
        <dbReference type="ARBA" id="ARBA00022490"/>
    </source>
</evidence>
<dbReference type="GO" id="GO:0004141">
    <property type="term" value="F:dethiobiotin synthase activity"/>
    <property type="evidence" value="ECO:0007669"/>
    <property type="project" value="UniProtKB-UniRule"/>
</dbReference>
<dbReference type="EC" id="6.3.3.3" evidence="9"/>
<feature type="binding site" evidence="9">
    <location>
        <begin position="120"/>
        <end position="123"/>
    </location>
    <ligand>
        <name>ATP</name>
        <dbReference type="ChEBI" id="CHEBI:30616"/>
    </ligand>
</feature>
<gene>
    <name evidence="9 10" type="primary">bioD</name>
    <name evidence="10" type="ORF">H8D24_04250</name>
</gene>
<evidence type="ECO:0000313" key="10">
    <source>
        <dbReference type="EMBL" id="MBC8519604.1"/>
    </source>
</evidence>
<reference evidence="10 11" key="1">
    <citation type="submission" date="2020-08" db="EMBL/GenBank/DDBJ databases">
        <title>Bridging the membrane lipid divide: bacteria of the FCB group superphylum have the potential to synthesize archaeal ether lipids.</title>
        <authorList>
            <person name="Villanueva L."/>
            <person name="Von Meijenfeldt F.A.B."/>
            <person name="Westbye A.B."/>
            <person name="Yadav S."/>
            <person name="Hopmans E.C."/>
            <person name="Dutilh B.E."/>
            <person name="Sinninghe Damste J.S."/>
        </authorList>
    </citation>
    <scope>NUCLEOTIDE SEQUENCE [LARGE SCALE GENOMIC DNA]</scope>
    <source>
        <strain evidence="10">NIOZ-UU100</strain>
    </source>
</reference>
<keyword evidence="7 9" id="KW-0460">Magnesium</keyword>
<dbReference type="SUPFAM" id="SSF52540">
    <property type="entry name" value="P-loop containing nucleoside triphosphate hydrolases"/>
    <property type="match status" value="1"/>
</dbReference>
<keyword evidence="1 9" id="KW-0963">Cytoplasm</keyword>
<feature type="binding site" evidence="9">
    <location>
        <position position="42"/>
    </location>
    <ligand>
        <name>substrate</name>
    </ligand>
</feature>
<keyword evidence="6 9" id="KW-0067">ATP-binding</keyword>
<comment type="catalytic activity">
    <reaction evidence="9">
        <text>(7R,8S)-7,8-diammoniononanoate + CO2 + ATP = (4R,5S)-dethiobiotin + ADP + phosphate + 3 H(+)</text>
        <dbReference type="Rhea" id="RHEA:15805"/>
        <dbReference type="ChEBI" id="CHEBI:15378"/>
        <dbReference type="ChEBI" id="CHEBI:16526"/>
        <dbReference type="ChEBI" id="CHEBI:30616"/>
        <dbReference type="ChEBI" id="CHEBI:43474"/>
        <dbReference type="ChEBI" id="CHEBI:149469"/>
        <dbReference type="ChEBI" id="CHEBI:149473"/>
        <dbReference type="ChEBI" id="CHEBI:456216"/>
        <dbReference type="EC" id="6.3.3.3"/>
    </reaction>
</comment>
<keyword evidence="2 9" id="KW-0436">Ligase</keyword>
<accession>A0A8J6P3P3</accession>
<feature type="binding site" evidence="9">
    <location>
        <position position="17"/>
    </location>
    <ligand>
        <name>Mg(2+)</name>
        <dbReference type="ChEBI" id="CHEBI:18420"/>
    </ligand>
</feature>
<evidence type="ECO:0000256" key="6">
    <source>
        <dbReference type="ARBA" id="ARBA00022840"/>
    </source>
</evidence>
<keyword evidence="3 9" id="KW-0479">Metal-binding</keyword>
<protein>
    <recommendedName>
        <fullName evidence="9">ATP-dependent dethiobiotin synthetase BioD</fullName>
        <ecNumber evidence="9">6.3.3.3</ecNumber>
    </recommendedName>
    <alternativeName>
        <fullName evidence="9">DTB synthetase</fullName>
        <shortName evidence="9">DTBS</shortName>
    </alternativeName>
    <alternativeName>
        <fullName evidence="9">Dethiobiotin synthase</fullName>
    </alternativeName>
</protein>
<dbReference type="HAMAP" id="MF_00336">
    <property type="entry name" value="BioD"/>
    <property type="match status" value="1"/>
</dbReference>
<dbReference type="InterPro" id="IPR004472">
    <property type="entry name" value="DTB_synth_BioD"/>
</dbReference>
<dbReference type="Pfam" id="PF13500">
    <property type="entry name" value="AAA_26"/>
    <property type="match status" value="1"/>
</dbReference>
<evidence type="ECO:0000256" key="2">
    <source>
        <dbReference type="ARBA" id="ARBA00022598"/>
    </source>
</evidence>
<dbReference type="EMBL" id="JACNFK010000024">
    <property type="protein sequence ID" value="MBC8519604.1"/>
    <property type="molecule type" value="Genomic_DNA"/>
</dbReference>
<dbReference type="Gene3D" id="3.40.50.300">
    <property type="entry name" value="P-loop containing nucleotide triphosphate hydrolases"/>
    <property type="match status" value="1"/>
</dbReference>
<dbReference type="GO" id="GO:0005524">
    <property type="term" value="F:ATP binding"/>
    <property type="evidence" value="ECO:0007669"/>
    <property type="project" value="UniProtKB-UniRule"/>
</dbReference>
<comment type="cofactor">
    <cofactor evidence="9">
        <name>Mg(2+)</name>
        <dbReference type="ChEBI" id="CHEBI:18420"/>
    </cofactor>
</comment>
<comment type="caution">
    <text evidence="9">Lacks conserved residue(s) required for the propagation of feature annotation.</text>
</comment>
<feature type="binding site" evidence="9">
    <location>
        <begin position="180"/>
        <end position="181"/>
    </location>
    <ligand>
        <name>ATP</name>
        <dbReference type="ChEBI" id="CHEBI:30616"/>
    </ligand>
</feature>
<evidence type="ECO:0000313" key="11">
    <source>
        <dbReference type="Proteomes" id="UP000654401"/>
    </source>
</evidence>
<comment type="function">
    <text evidence="9">Catalyzes a mechanistically unusual reaction, the ATP-dependent insertion of CO2 between the N7 and N8 nitrogen atoms of 7,8-diaminopelargonic acid (DAPA, also called 7,8-diammoniononanoate) to form a ureido ring.</text>
</comment>
<dbReference type="GO" id="GO:0000287">
    <property type="term" value="F:magnesium ion binding"/>
    <property type="evidence" value="ECO:0007669"/>
    <property type="project" value="UniProtKB-UniRule"/>
</dbReference>
<keyword evidence="4 9" id="KW-0547">Nucleotide-binding</keyword>
<evidence type="ECO:0000256" key="4">
    <source>
        <dbReference type="ARBA" id="ARBA00022741"/>
    </source>
</evidence>
<evidence type="ECO:0000256" key="5">
    <source>
        <dbReference type="ARBA" id="ARBA00022756"/>
    </source>
</evidence>
<dbReference type="AlphaFoldDB" id="A0A8J6P3P3"/>
<comment type="caution">
    <text evidence="10">The sequence shown here is derived from an EMBL/GenBank/DDBJ whole genome shotgun (WGS) entry which is preliminary data.</text>
</comment>
<dbReference type="UniPathway" id="UPA00078">
    <property type="reaction ID" value="UER00161"/>
</dbReference>
<feature type="active site" evidence="9">
    <location>
        <position position="38"/>
    </location>
</feature>
<sequence>MRQGFFVTGTDTGVGKTEITAAIAAHYADNGITVHPRKPVESGCLVDTKGEKLFPQDASTLQTASRTIESLSEICPYRFTQPVSPERAAAISGNRLTLEMLKDACRPGAEWGASDLLLIEGAGGFYSPIAEHALNADLATAVGLPLILVAEDRLGAVNQVLMARHAILDRGLDIKYIFLNKQRYSDENNLESISELVPEPVIPIPVEESLQPWKLIQHIMSDYLLMNR</sequence>
<dbReference type="Proteomes" id="UP000654401">
    <property type="component" value="Unassembled WGS sequence"/>
</dbReference>
<dbReference type="NCBIfam" id="TIGR00347">
    <property type="entry name" value="bioD"/>
    <property type="match status" value="1"/>
</dbReference>
<dbReference type="CDD" id="cd03109">
    <property type="entry name" value="DTBS"/>
    <property type="match status" value="1"/>
</dbReference>
<feature type="binding site" evidence="9">
    <location>
        <position position="57"/>
    </location>
    <ligand>
        <name>ATP</name>
        <dbReference type="ChEBI" id="CHEBI:30616"/>
    </ligand>
</feature>
<dbReference type="PANTHER" id="PTHR43210">
    <property type="entry name" value="DETHIOBIOTIN SYNTHETASE"/>
    <property type="match status" value="1"/>
</dbReference>
<evidence type="ECO:0000256" key="9">
    <source>
        <dbReference type="HAMAP-Rule" id="MF_00336"/>
    </source>
</evidence>
<dbReference type="PANTHER" id="PTHR43210:SF2">
    <property type="entry name" value="ATP-DEPENDENT DETHIOBIOTIN SYNTHETASE BIOD 2"/>
    <property type="match status" value="1"/>
</dbReference>
<comment type="pathway">
    <text evidence="9">Cofactor biosynthesis; biotin biosynthesis; biotin from 7,8-diaminononanoate: step 1/2.</text>
</comment>
<evidence type="ECO:0000256" key="3">
    <source>
        <dbReference type="ARBA" id="ARBA00022723"/>
    </source>
</evidence>
<comment type="catalytic activity">
    <reaction evidence="8">
        <text>(7R,8S)-8-amino-7-(carboxyamino)nonanoate + ATP = (4R,5S)-dethiobiotin + ADP + phosphate + H(+)</text>
        <dbReference type="Rhea" id="RHEA:63684"/>
        <dbReference type="ChEBI" id="CHEBI:15378"/>
        <dbReference type="ChEBI" id="CHEBI:30616"/>
        <dbReference type="ChEBI" id="CHEBI:43474"/>
        <dbReference type="ChEBI" id="CHEBI:149470"/>
        <dbReference type="ChEBI" id="CHEBI:149473"/>
        <dbReference type="ChEBI" id="CHEBI:456216"/>
    </reaction>
</comment>